<dbReference type="InterPro" id="IPR023874">
    <property type="entry name" value="DNA_rSAM_put"/>
</dbReference>
<feature type="region of interest" description="Disordered" evidence="5">
    <location>
        <begin position="442"/>
        <end position="463"/>
    </location>
</feature>
<protein>
    <submittedName>
        <fullName evidence="6">Putative DNA modification/repair radical SAM protein</fullName>
    </submittedName>
</protein>
<dbReference type="InterPro" id="IPR013785">
    <property type="entry name" value="Aldolase_TIM"/>
</dbReference>
<dbReference type="GO" id="GO:0046872">
    <property type="term" value="F:metal ion binding"/>
    <property type="evidence" value="ECO:0007669"/>
    <property type="project" value="UniProtKB-KW"/>
</dbReference>
<dbReference type="InterPro" id="IPR007197">
    <property type="entry name" value="rSAM"/>
</dbReference>
<keyword evidence="1" id="KW-0949">S-adenosyl-L-methionine</keyword>
<sequence length="529" mass="57429">MDIARKLELLADAAKYDVACTSSGVNRSGKKGQLGSATQAGCCHSFTPDGRCVTLLKVLMTNVCTCDCAYCVNRVSNRSIERTAFTPRELADLTIGFYRRNFIEGLFLSSGVAGNPDNTTELMIRALEILRHEYGFRGYIHAKAIPGASPELLQQLGFLCDRLSVNMELPSAASLALLAPDKTKTNILAPMRQICDNCAEDAESRALSRRTAGPLAQRKTKTAARAFAPAGQSTQMIIGASPESDHHILNLSASLYRTLSLKRVFFSAYVPVTRDPRLPQTDRVPLNREHRLYQADWLMRFYEFSVDEIIDEADPFLDLEVDPKAAWALRHLDLFPVEVNTASYEVLLRVPGIGVRGAKLILRARRHSTLGADELRKLGIAWKRARYFVTCKGAYAVPGADFSAPWLRAQLAAPIDGGAHGRRSAKEVPGQLSLFDGLDAQTGHVQPKMPAAPSPLPQGRGGEELLLAGGGPAALPLQERRTGAQRRLEPKSGAVPGNGARPGAGRSAPRLQTAPRAFAALKPAVEALF</sequence>
<dbReference type="Gene3D" id="3.20.20.70">
    <property type="entry name" value="Aldolase class I"/>
    <property type="match status" value="1"/>
</dbReference>
<dbReference type="SFLD" id="SFLDS00029">
    <property type="entry name" value="Radical_SAM"/>
    <property type="match status" value="1"/>
</dbReference>
<dbReference type="PANTHER" id="PTHR21180:SF9">
    <property type="entry name" value="TYPE II SECRETION SYSTEM PROTEIN K"/>
    <property type="match status" value="1"/>
</dbReference>
<dbReference type="PANTHER" id="PTHR21180">
    <property type="entry name" value="ENDONUCLEASE/EXONUCLEASE/PHOSPHATASE FAMILY DOMAIN-CONTAINING PROTEIN 1"/>
    <property type="match status" value="1"/>
</dbReference>
<reference evidence="6 7" key="1">
    <citation type="submission" date="2019-04" db="EMBL/GenBank/DDBJ databases">
        <title>Microbes associate with the intestines of laboratory mice.</title>
        <authorList>
            <person name="Navarre W."/>
            <person name="Wong E."/>
            <person name="Huang K.C."/>
            <person name="Tropini C."/>
            <person name="Ng K."/>
            <person name="Yu B."/>
        </authorList>
    </citation>
    <scope>NUCLEOTIDE SEQUENCE [LARGE SCALE GENOMIC DNA]</scope>
    <source>
        <strain evidence="6 7">NM48_B13</strain>
    </source>
</reference>
<keyword evidence="7" id="KW-1185">Reference proteome</keyword>
<dbReference type="InterPro" id="IPR058240">
    <property type="entry name" value="rSAM_sf"/>
</dbReference>
<dbReference type="InterPro" id="IPR051675">
    <property type="entry name" value="Endo/Exo/Phosphatase_dom_1"/>
</dbReference>
<feature type="compositionally biased region" description="Basic and acidic residues" evidence="5">
    <location>
        <begin position="480"/>
        <end position="490"/>
    </location>
</feature>
<dbReference type="GO" id="GO:0051536">
    <property type="term" value="F:iron-sulfur cluster binding"/>
    <property type="evidence" value="ECO:0007669"/>
    <property type="project" value="UniProtKB-KW"/>
</dbReference>
<dbReference type="InterPro" id="IPR010994">
    <property type="entry name" value="RuvA_2-like"/>
</dbReference>
<feature type="region of interest" description="Disordered" evidence="5">
    <location>
        <begin position="480"/>
        <end position="512"/>
    </location>
</feature>
<dbReference type="RefSeq" id="WP_136846226.1">
    <property type="nucleotide sequence ID" value="NZ_SSTM01000009.1"/>
</dbReference>
<proteinExistence type="predicted"/>
<evidence type="ECO:0000256" key="5">
    <source>
        <dbReference type="SAM" id="MobiDB-lite"/>
    </source>
</evidence>
<dbReference type="NCBIfam" id="TIGR03916">
    <property type="entry name" value="rSAM_link_UDG"/>
    <property type="match status" value="1"/>
</dbReference>
<keyword evidence="3" id="KW-0408">Iron</keyword>
<gene>
    <name evidence="6" type="ORF">E5982_09460</name>
</gene>
<dbReference type="OrthoDB" id="9801154at2"/>
<keyword evidence="4" id="KW-0411">Iron-sulfur</keyword>
<name>A0A4T9T899_9ACTN</name>
<evidence type="ECO:0000256" key="4">
    <source>
        <dbReference type="ARBA" id="ARBA00023014"/>
    </source>
</evidence>
<dbReference type="GO" id="GO:0003824">
    <property type="term" value="F:catalytic activity"/>
    <property type="evidence" value="ECO:0007669"/>
    <property type="project" value="InterPro"/>
</dbReference>
<dbReference type="CDD" id="cd01335">
    <property type="entry name" value="Radical_SAM"/>
    <property type="match status" value="1"/>
</dbReference>
<dbReference type="SUPFAM" id="SSF102114">
    <property type="entry name" value="Radical SAM enzymes"/>
    <property type="match status" value="1"/>
</dbReference>
<comment type="caution">
    <text evidence="6">The sequence shown here is derived from an EMBL/GenBank/DDBJ whole genome shotgun (WGS) entry which is preliminary data.</text>
</comment>
<organism evidence="6 7">
    <name type="scientific">Parvibacter caecicola</name>
    <dbReference type="NCBI Taxonomy" id="747645"/>
    <lineage>
        <taxon>Bacteria</taxon>
        <taxon>Bacillati</taxon>
        <taxon>Actinomycetota</taxon>
        <taxon>Coriobacteriia</taxon>
        <taxon>Coriobacteriales</taxon>
        <taxon>Coriobacteriaceae</taxon>
        <taxon>Parvibacter</taxon>
    </lineage>
</organism>
<evidence type="ECO:0000256" key="2">
    <source>
        <dbReference type="ARBA" id="ARBA00022723"/>
    </source>
</evidence>
<dbReference type="Proteomes" id="UP000309454">
    <property type="component" value="Unassembled WGS sequence"/>
</dbReference>
<accession>A0A4T9T899</accession>
<evidence type="ECO:0000256" key="3">
    <source>
        <dbReference type="ARBA" id="ARBA00023004"/>
    </source>
</evidence>
<evidence type="ECO:0000313" key="7">
    <source>
        <dbReference type="Proteomes" id="UP000309454"/>
    </source>
</evidence>
<evidence type="ECO:0000256" key="1">
    <source>
        <dbReference type="ARBA" id="ARBA00022691"/>
    </source>
</evidence>
<dbReference type="EMBL" id="SSTM01000009">
    <property type="protein sequence ID" value="TJW09490.1"/>
    <property type="molecule type" value="Genomic_DNA"/>
</dbReference>
<dbReference type="AlphaFoldDB" id="A0A4T9T899"/>
<keyword evidence="2" id="KW-0479">Metal-binding</keyword>
<dbReference type="SFLD" id="SFLDG01102">
    <property type="entry name" value="Uncharacterised_Radical_SAM_Su"/>
    <property type="match status" value="1"/>
</dbReference>
<evidence type="ECO:0000313" key="6">
    <source>
        <dbReference type="EMBL" id="TJW09490.1"/>
    </source>
</evidence>
<dbReference type="SUPFAM" id="SSF47781">
    <property type="entry name" value="RuvA domain 2-like"/>
    <property type="match status" value="1"/>
</dbReference>